<protein>
    <recommendedName>
        <fullName evidence="7">SANT domain-containing protein</fullName>
    </recommendedName>
</protein>
<evidence type="ECO:0000256" key="1">
    <source>
        <dbReference type="ARBA" id="ARBA00022723"/>
    </source>
</evidence>
<dbReference type="FunFam" id="1.10.10.60:FF:000012">
    <property type="entry name" value="Metastasis-associated 1 family, member 3"/>
    <property type="match status" value="1"/>
</dbReference>
<dbReference type="PANTHER" id="PTHR10865">
    <property type="entry name" value="METASTASIS-ASSOCIATED PROTEIN AND MESODERM INDUCTION EARLY RESPONSE PROTEIN"/>
    <property type="match status" value="1"/>
</dbReference>
<keyword evidence="1" id="KW-0479">Metal-binding</keyword>
<evidence type="ECO:0000313" key="8">
    <source>
        <dbReference type="EMBL" id="KAL3772610.1"/>
    </source>
</evidence>
<keyword evidence="3" id="KW-0862">Zinc</keyword>
<sequence length="248" mass="25658">MRGGVAPTASTASHVPSSEPIQSSSLAAAAAAAAAAALATTAAAPAPRWRTHQIAEDYISLASSIMLPPIHLGPFGYSPTMGRYPIEQTTALGYLSSPLRRPSVIEKWSPYEIALFEGALAYHGKLFHLISKHFVTTKSTKEIIEFYYIWKKTSHGRRWKIALLEQGGGIGGGGGGGGCGAGGGLLGSSSGSDCSSDEEEEKEGGDKKKVDGKKEEDCMDIEGSASVLSVNGVGERSSSNGGGKGSAR</sequence>
<feature type="domain" description="SANT" evidence="7">
    <location>
        <begin position="103"/>
        <end position="155"/>
    </location>
</feature>
<evidence type="ECO:0000256" key="5">
    <source>
        <dbReference type="ARBA" id="ARBA00023242"/>
    </source>
</evidence>
<dbReference type="GO" id="GO:0008270">
    <property type="term" value="F:zinc ion binding"/>
    <property type="evidence" value="ECO:0007669"/>
    <property type="project" value="UniProtKB-KW"/>
</dbReference>
<dbReference type="GO" id="GO:0003677">
    <property type="term" value="F:DNA binding"/>
    <property type="evidence" value="ECO:0007669"/>
    <property type="project" value="UniProtKB-KW"/>
</dbReference>
<feature type="region of interest" description="Disordered" evidence="6">
    <location>
        <begin position="188"/>
        <end position="248"/>
    </location>
</feature>
<reference evidence="8 9" key="1">
    <citation type="submission" date="2024-10" db="EMBL/GenBank/DDBJ databases">
        <title>Updated reference genomes for cyclostephanoid diatoms.</title>
        <authorList>
            <person name="Roberts W.R."/>
            <person name="Alverson A.J."/>
        </authorList>
    </citation>
    <scope>NUCLEOTIDE SEQUENCE [LARGE SCALE GENOMIC DNA]</scope>
    <source>
        <strain evidence="8 9">AJA232-27</strain>
    </source>
</reference>
<dbReference type="InterPro" id="IPR017884">
    <property type="entry name" value="SANT_dom"/>
</dbReference>
<gene>
    <name evidence="8" type="ORF">ACHAWU_002516</name>
</gene>
<proteinExistence type="predicted"/>
<dbReference type="GO" id="GO:0005634">
    <property type="term" value="C:nucleus"/>
    <property type="evidence" value="ECO:0007669"/>
    <property type="project" value="UniProtKB-ARBA"/>
</dbReference>
<organism evidence="8 9">
    <name type="scientific">Discostella pseudostelligera</name>
    <dbReference type="NCBI Taxonomy" id="259834"/>
    <lineage>
        <taxon>Eukaryota</taxon>
        <taxon>Sar</taxon>
        <taxon>Stramenopiles</taxon>
        <taxon>Ochrophyta</taxon>
        <taxon>Bacillariophyta</taxon>
        <taxon>Coscinodiscophyceae</taxon>
        <taxon>Thalassiosirophycidae</taxon>
        <taxon>Stephanodiscales</taxon>
        <taxon>Stephanodiscaceae</taxon>
        <taxon>Discostella</taxon>
    </lineage>
</organism>
<dbReference type="PROSITE" id="PS51293">
    <property type="entry name" value="SANT"/>
    <property type="match status" value="1"/>
</dbReference>
<evidence type="ECO:0000259" key="7">
    <source>
        <dbReference type="PROSITE" id="PS51293"/>
    </source>
</evidence>
<dbReference type="Proteomes" id="UP001530293">
    <property type="component" value="Unassembled WGS sequence"/>
</dbReference>
<dbReference type="EMBL" id="JALLBG020000008">
    <property type="protein sequence ID" value="KAL3772610.1"/>
    <property type="molecule type" value="Genomic_DNA"/>
</dbReference>
<dbReference type="Gene3D" id="1.10.10.60">
    <property type="entry name" value="Homeodomain-like"/>
    <property type="match status" value="1"/>
</dbReference>
<keyword evidence="4" id="KW-0238">DNA-binding</keyword>
<evidence type="ECO:0000313" key="9">
    <source>
        <dbReference type="Proteomes" id="UP001530293"/>
    </source>
</evidence>
<dbReference type="SMART" id="SM00717">
    <property type="entry name" value="SANT"/>
    <property type="match status" value="1"/>
</dbReference>
<feature type="compositionally biased region" description="Basic and acidic residues" evidence="6">
    <location>
        <begin position="204"/>
        <end position="216"/>
    </location>
</feature>
<name>A0ABD3N950_9STRA</name>
<accession>A0ABD3N950</accession>
<dbReference type="SUPFAM" id="SSF46689">
    <property type="entry name" value="Homeodomain-like"/>
    <property type="match status" value="1"/>
</dbReference>
<dbReference type="PANTHER" id="PTHR10865:SF28">
    <property type="entry name" value="ELM2 DOMAIN-CONTAINING PROTEIN"/>
    <property type="match status" value="1"/>
</dbReference>
<evidence type="ECO:0000256" key="4">
    <source>
        <dbReference type="ARBA" id="ARBA00023125"/>
    </source>
</evidence>
<keyword evidence="5" id="KW-0539">Nucleus</keyword>
<comment type="caution">
    <text evidence="8">The sequence shown here is derived from an EMBL/GenBank/DDBJ whole genome shotgun (WGS) entry which is preliminary data.</text>
</comment>
<dbReference type="InterPro" id="IPR009057">
    <property type="entry name" value="Homeodomain-like_sf"/>
</dbReference>
<dbReference type="AlphaFoldDB" id="A0ABD3N950"/>
<evidence type="ECO:0000256" key="2">
    <source>
        <dbReference type="ARBA" id="ARBA00022771"/>
    </source>
</evidence>
<dbReference type="InterPro" id="IPR001005">
    <property type="entry name" value="SANT/Myb"/>
</dbReference>
<keyword evidence="2" id="KW-0863">Zinc-finger</keyword>
<evidence type="ECO:0000256" key="6">
    <source>
        <dbReference type="SAM" id="MobiDB-lite"/>
    </source>
</evidence>
<dbReference type="InterPro" id="IPR040138">
    <property type="entry name" value="MIER/MTA"/>
</dbReference>
<evidence type="ECO:0000256" key="3">
    <source>
        <dbReference type="ARBA" id="ARBA00022833"/>
    </source>
</evidence>
<keyword evidence="9" id="KW-1185">Reference proteome</keyword>